<dbReference type="Proteomes" id="UP000810252">
    <property type="component" value="Unassembled WGS sequence"/>
</dbReference>
<reference evidence="6" key="2">
    <citation type="journal article" date="2021" name="PeerJ">
        <title>Extensive microbial diversity within the chicken gut microbiome revealed by metagenomics and culture.</title>
        <authorList>
            <person name="Gilroy R."/>
            <person name="Ravi A."/>
            <person name="Getino M."/>
            <person name="Pursley I."/>
            <person name="Horton D.L."/>
            <person name="Alikhan N.F."/>
            <person name="Baker D."/>
            <person name="Gharbi K."/>
            <person name="Hall N."/>
            <person name="Watson M."/>
            <person name="Adriaenssens E.M."/>
            <person name="Foster-Nyarko E."/>
            <person name="Jarju S."/>
            <person name="Secka A."/>
            <person name="Antonio M."/>
            <person name="Oren A."/>
            <person name="Chaudhuri R.R."/>
            <person name="La Ragione R."/>
            <person name="Hildebrand F."/>
            <person name="Pallen M.J."/>
        </authorList>
    </citation>
    <scope>NUCLEOTIDE SEQUENCE</scope>
    <source>
        <strain evidence="6">20514</strain>
    </source>
</reference>
<evidence type="ECO:0000259" key="4">
    <source>
        <dbReference type="SMART" id="SM00477"/>
    </source>
</evidence>
<dbReference type="InterPro" id="IPR001604">
    <property type="entry name" value="Endo_G_ENPP1-like_dom"/>
</dbReference>
<organism evidence="6 7">
    <name type="scientific">Candidatus Cryptobacteroides merdigallinarum</name>
    <dbReference type="NCBI Taxonomy" id="2840770"/>
    <lineage>
        <taxon>Bacteria</taxon>
        <taxon>Pseudomonadati</taxon>
        <taxon>Bacteroidota</taxon>
        <taxon>Bacteroidia</taxon>
        <taxon>Bacteroidales</taxon>
        <taxon>Candidatus Cryptobacteroides</taxon>
    </lineage>
</organism>
<evidence type="ECO:0000256" key="2">
    <source>
        <dbReference type="PIRSR" id="PIRSR640255-2"/>
    </source>
</evidence>
<keyword evidence="6" id="KW-0540">Nuclease</keyword>
<keyword evidence="2" id="KW-0479">Metal-binding</keyword>
<dbReference type="PROSITE" id="PS51257">
    <property type="entry name" value="PROKAR_LIPOPROTEIN"/>
    <property type="match status" value="1"/>
</dbReference>
<dbReference type="GO" id="GO:0046872">
    <property type="term" value="F:metal ion binding"/>
    <property type="evidence" value="ECO:0007669"/>
    <property type="project" value="UniProtKB-KW"/>
</dbReference>
<comment type="caution">
    <text evidence="6">The sequence shown here is derived from an EMBL/GenBank/DDBJ whole genome shotgun (WGS) entry which is preliminary data.</text>
</comment>
<evidence type="ECO:0000256" key="1">
    <source>
        <dbReference type="PIRSR" id="PIRSR640255-1"/>
    </source>
</evidence>
<feature type="compositionally biased region" description="Acidic residues" evidence="3">
    <location>
        <begin position="42"/>
        <end position="52"/>
    </location>
</feature>
<feature type="region of interest" description="Disordered" evidence="3">
    <location>
        <begin position="26"/>
        <end position="63"/>
    </location>
</feature>
<keyword evidence="6" id="KW-0255">Endonuclease</keyword>
<dbReference type="PANTHER" id="PTHR13966:SF5">
    <property type="entry name" value="ENDONUCLEASE G, MITOCHONDRIAL"/>
    <property type="match status" value="1"/>
</dbReference>
<evidence type="ECO:0000313" key="6">
    <source>
        <dbReference type="EMBL" id="MBO8448502.1"/>
    </source>
</evidence>
<evidence type="ECO:0000256" key="3">
    <source>
        <dbReference type="SAM" id="MobiDB-lite"/>
    </source>
</evidence>
<evidence type="ECO:0000313" key="7">
    <source>
        <dbReference type="Proteomes" id="UP000810252"/>
    </source>
</evidence>
<gene>
    <name evidence="6" type="ORF">IAC29_04440</name>
</gene>
<dbReference type="EMBL" id="JADIMQ010000064">
    <property type="protein sequence ID" value="MBO8448502.1"/>
    <property type="molecule type" value="Genomic_DNA"/>
</dbReference>
<sequence length="335" mass="36518">MKIGHIISIIVAGAITFGCDSLTDNGTSGDQTGMEDGNGAPEEGDGNEDGGEDTPPSSGLLPGWFELPEILDSDNDGIDDNDGSLYYAYHLCNGNEKDDKGRTARNYTVCYSAGHHCPVWVAAPRHDMYEGSAKRTNAYGPDPDIPSEVQLKSKNAGSSCNKGHMLGSAERTSSTATNRQVFYYSNIAPQLQESFNTGGGAWNNLENHIDNLVCKDTLYEVVGCYFDNFTDAYGKSCSPLKISFGGRSDVSRPTMFYYVLLRTRSGNSGKAVTECDGSELQCVAFVLRHNIEKGHKPDEKDMMSVSDLEKITGFTYFPNVPEAPKDNFEPSDWNI</sequence>
<feature type="domain" description="DNA/RNA non-specific endonuclease/pyrophosphatase/phosphodiesterase" evidence="5">
    <location>
        <begin position="103"/>
        <end position="323"/>
    </location>
</feature>
<protein>
    <submittedName>
        <fullName evidence="6">DNA/RNA non-specific endonuclease</fullName>
    </submittedName>
</protein>
<dbReference type="Pfam" id="PF01223">
    <property type="entry name" value="Endonuclease_NS"/>
    <property type="match status" value="1"/>
</dbReference>
<dbReference type="GO" id="GO:0003676">
    <property type="term" value="F:nucleic acid binding"/>
    <property type="evidence" value="ECO:0007669"/>
    <property type="project" value="InterPro"/>
</dbReference>
<name>A0A9D9HG04_9BACT</name>
<keyword evidence="6" id="KW-0378">Hydrolase</keyword>
<dbReference type="InterPro" id="IPR020821">
    <property type="entry name" value="ENPP1-3/EXOG-like_nuc-like"/>
</dbReference>
<reference evidence="6" key="1">
    <citation type="submission" date="2020-10" db="EMBL/GenBank/DDBJ databases">
        <authorList>
            <person name="Gilroy R."/>
        </authorList>
    </citation>
    <scope>NUCLEOTIDE SEQUENCE</scope>
    <source>
        <strain evidence="6">20514</strain>
    </source>
</reference>
<proteinExistence type="predicted"/>
<accession>A0A9D9HG04</accession>
<dbReference type="SMART" id="SM00477">
    <property type="entry name" value="NUC"/>
    <property type="match status" value="1"/>
</dbReference>
<dbReference type="PANTHER" id="PTHR13966">
    <property type="entry name" value="ENDONUCLEASE RELATED"/>
    <property type="match status" value="1"/>
</dbReference>
<dbReference type="InterPro" id="IPR040255">
    <property type="entry name" value="Non-specific_endonuclease"/>
</dbReference>
<feature type="active site" description="Proton acceptor" evidence="1">
    <location>
        <position position="164"/>
    </location>
</feature>
<dbReference type="AlphaFoldDB" id="A0A9D9HG04"/>
<dbReference type="SUPFAM" id="SSF54060">
    <property type="entry name" value="His-Me finger endonucleases"/>
    <property type="match status" value="1"/>
</dbReference>
<dbReference type="GO" id="GO:0016787">
    <property type="term" value="F:hydrolase activity"/>
    <property type="evidence" value="ECO:0007669"/>
    <property type="project" value="InterPro"/>
</dbReference>
<evidence type="ECO:0000259" key="5">
    <source>
        <dbReference type="SMART" id="SM00892"/>
    </source>
</evidence>
<feature type="domain" description="ENPP1-3/EXOG-like endonuclease/phosphodiesterase" evidence="4">
    <location>
        <begin position="104"/>
        <end position="323"/>
    </location>
</feature>
<dbReference type="GO" id="GO:0004519">
    <property type="term" value="F:endonuclease activity"/>
    <property type="evidence" value="ECO:0007669"/>
    <property type="project" value="UniProtKB-KW"/>
</dbReference>
<dbReference type="SMART" id="SM00892">
    <property type="entry name" value="Endonuclease_NS"/>
    <property type="match status" value="1"/>
</dbReference>
<feature type="binding site" evidence="2">
    <location>
        <position position="196"/>
    </location>
    <ligand>
        <name>Mg(2+)</name>
        <dbReference type="ChEBI" id="CHEBI:18420"/>
        <note>catalytic</note>
    </ligand>
</feature>
<dbReference type="Gene3D" id="3.40.570.10">
    <property type="entry name" value="Extracellular Endonuclease, subunit A"/>
    <property type="match status" value="1"/>
</dbReference>
<dbReference type="InterPro" id="IPR044925">
    <property type="entry name" value="His-Me_finger_sf"/>
</dbReference>
<dbReference type="InterPro" id="IPR044929">
    <property type="entry name" value="DNA/RNA_non-sp_Endonuclease_sf"/>
</dbReference>